<evidence type="ECO:0000256" key="1">
    <source>
        <dbReference type="SAM" id="MobiDB-lite"/>
    </source>
</evidence>
<evidence type="ECO:0000313" key="3">
    <source>
        <dbReference type="Proteomes" id="UP000559256"/>
    </source>
</evidence>
<keyword evidence="3" id="KW-1185">Reference proteome</keyword>
<feature type="region of interest" description="Disordered" evidence="1">
    <location>
        <begin position="124"/>
        <end position="145"/>
    </location>
</feature>
<dbReference type="OrthoDB" id="3167300at2759"/>
<comment type="caution">
    <text evidence="2">The sequence shown here is derived from an EMBL/GenBank/DDBJ whole genome shotgun (WGS) entry which is preliminary data.</text>
</comment>
<evidence type="ECO:0000313" key="2">
    <source>
        <dbReference type="EMBL" id="KAF5340452.1"/>
    </source>
</evidence>
<reference evidence="2 3" key="1">
    <citation type="journal article" date="2020" name="ISME J.">
        <title>Uncovering the hidden diversity of litter-decomposition mechanisms in mushroom-forming fungi.</title>
        <authorList>
            <person name="Floudas D."/>
            <person name="Bentzer J."/>
            <person name="Ahren D."/>
            <person name="Johansson T."/>
            <person name="Persson P."/>
            <person name="Tunlid A."/>
        </authorList>
    </citation>
    <scope>NUCLEOTIDE SEQUENCE [LARGE SCALE GENOMIC DNA]</scope>
    <source>
        <strain evidence="2 3">CBS 291.85</strain>
    </source>
</reference>
<dbReference type="AlphaFoldDB" id="A0A8H5FKZ2"/>
<gene>
    <name evidence="2" type="ORF">D9758_013558</name>
</gene>
<proteinExistence type="predicted"/>
<feature type="compositionally biased region" description="Acidic residues" evidence="1">
    <location>
        <begin position="134"/>
        <end position="145"/>
    </location>
</feature>
<sequence>MWCGLCHTCNILQFEEPGPEVVTFYEGRGLPRHYSETLAPLQHLQSVHFTVQKRTPGKISLLSGVAAKDTFWHGECSSCMEMVYNDETFYQDWTMKKQKFLDDPEKPKPPRLEKVEWVFRKLLDDPGDNHLSDLEDISDDEEEIE</sequence>
<organism evidence="2 3">
    <name type="scientific">Tetrapyrgos nigripes</name>
    <dbReference type="NCBI Taxonomy" id="182062"/>
    <lineage>
        <taxon>Eukaryota</taxon>
        <taxon>Fungi</taxon>
        <taxon>Dikarya</taxon>
        <taxon>Basidiomycota</taxon>
        <taxon>Agaricomycotina</taxon>
        <taxon>Agaricomycetes</taxon>
        <taxon>Agaricomycetidae</taxon>
        <taxon>Agaricales</taxon>
        <taxon>Marasmiineae</taxon>
        <taxon>Marasmiaceae</taxon>
        <taxon>Tetrapyrgos</taxon>
    </lineage>
</organism>
<accession>A0A8H5FKZ2</accession>
<dbReference type="EMBL" id="JAACJM010000176">
    <property type="protein sequence ID" value="KAF5340452.1"/>
    <property type="molecule type" value="Genomic_DNA"/>
</dbReference>
<feature type="compositionally biased region" description="Basic and acidic residues" evidence="1">
    <location>
        <begin position="124"/>
        <end position="133"/>
    </location>
</feature>
<dbReference type="Proteomes" id="UP000559256">
    <property type="component" value="Unassembled WGS sequence"/>
</dbReference>
<name>A0A8H5FKZ2_9AGAR</name>
<protein>
    <submittedName>
        <fullName evidence="2">Uncharacterized protein</fullName>
    </submittedName>
</protein>